<accession>A0A8W8IAY0</accession>
<feature type="domain" description="RRM" evidence="2">
    <location>
        <begin position="9"/>
        <end position="71"/>
    </location>
</feature>
<evidence type="ECO:0000313" key="4">
    <source>
        <dbReference type="Proteomes" id="UP000005408"/>
    </source>
</evidence>
<dbReference type="GO" id="GO:0003723">
    <property type="term" value="F:RNA binding"/>
    <property type="evidence" value="ECO:0007669"/>
    <property type="project" value="UniProtKB-UniRule"/>
</dbReference>
<organism evidence="3 4">
    <name type="scientific">Magallana gigas</name>
    <name type="common">Pacific oyster</name>
    <name type="synonym">Crassostrea gigas</name>
    <dbReference type="NCBI Taxonomy" id="29159"/>
    <lineage>
        <taxon>Eukaryota</taxon>
        <taxon>Metazoa</taxon>
        <taxon>Spiralia</taxon>
        <taxon>Lophotrochozoa</taxon>
        <taxon>Mollusca</taxon>
        <taxon>Bivalvia</taxon>
        <taxon>Autobranchia</taxon>
        <taxon>Pteriomorphia</taxon>
        <taxon>Ostreida</taxon>
        <taxon>Ostreoidea</taxon>
        <taxon>Ostreidae</taxon>
        <taxon>Magallana</taxon>
    </lineage>
</organism>
<dbReference type="Proteomes" id="UP000005408">
    <property type="component" value="Unassembled WGS sequence"/>
</dbReference>
<dbReference type="InterPro" id="IPR000504">
    <property type="entry name" value="RRM_dom"/>
</dbReference>
<dbReference type="EnsemblMetazoa" id="G13381.4">
    <property type="protein sequence ID" value="G13381.4:cds"/>
    <property type="gene ID" value="G13381"/>
</dbReference>
<protein>
    <recommendedName>
        <fullName evidence="2">RRM domain-containing protein</fullName>
    </recommendedName>
</protein>
<proteinExistence type="predicted"/>
<evidence type="ECO:0000313" key="3">
    <source>
        <dbReference type="EnsemblMetazoa" id="G13381.4:cds"/>
    </source>
</evidence>
<dbReference type="Gene3D" id="3.30.70.330">
    <property type="match status" value="1"/>
</dbReference>
<dbReference type="Pfam" id="PF00076">
    <property type="entry name" value="RRM_1"/>
    <property type="match status" value="1"/>
</dbReference>
<reference evidence="3" key="1">
    <citation type="submission" date="2022-08" db="UniProtKB">
        <authorList>
            <consortium name="EnsemblMetazoa"/>
        </authorList>
    </citation>
    <scope>IDENTIFICATION</scope>
    <source>
        <strain evidence="3">05x7-T-G4-1.051#20</strain>
    </source>
</reference>
<sequence length="71" mass="7785">NGSGDQDGSTLFVKNIASSVDKDMLSEMFPGSTEIRMPTKHDGSPKGFAYLEFDDPKKVKKYLETKQGRGA</sequence>
<evidence type="ECO:0000259" key="2">
    <source>
        <dbReference type="PROSITE" id="PS50102"/>
    </source>
</evidence>
<evidence type="ECO:0000256" key="1">
    <source>
        <dbReference type="PROSITE-ProRule" id="PRU00176"/>
    </source>
</evidence>
<keyword evidence="1" id="KW-0694">RNA-binding</keyword>
<dbReference type="PROSITE" id="PS50102">
    <property type="entry name" value="RRM"/>
    <property type="match status" value="1"/>
</dbReference>
<dbReference type="SUPFAM" id="SSF54928">
    <property type="entry name" value="RNA-binding domain, RBD"/>
    <property type="match status" value="1"/>
</dbReference>
<dbReference type="InterPro" id="IPR012677">
    <property type="entry name" value="Nucleotide-bd_a/b_plait_sf"/>
</dbReference>
<keyword evidence="4" id="KW-1185">Reference proteome</keyword>
<dbReference type="InterPro" id="IPR035979">
    <property type="entry name" value="RBD_domain_sf"/>
</dbReference>
<name>A0A8W8IAY0_MAGGI</name>
<dbReference type="AlphaFoldDB" id="A0A8W8IAY0"/>